<proteinExistence type="predicted"/>
<dbReference type="InterPro" id="IPR055087">
    <property type="entry name" value="GldL-like_N"/>
</dbReference>
<dbReference type="Proteomes" id="UP000823661">
    <property type="component" value="Unassembled WGS sequence"/>
</dbReference>
<keyword evidence="1" id="KW-1133">Transmembrane helix</keyword>
<gene>
    <name evidence="3" type="primary">gldL</name>
    <name evidence="3" type="ORF">IAC06_01670</name>
</gene>
<evidence type="ECO:0000256" key="1">
    <source>
        <dbReference type="SAM" id="Phobius"/>
    </source>
</evidence>
<organism evidence="3 4">
    <name type="scientific">Candidatus Cryptobacteroides intestinavium</name>
    <dbReference type="NCBI Taxonomy" id="2840766"/>
    <lineage>
        <taxon>Bacteria</taxon>
        <taxon>Pseudomonadati</taxon>
        <taxon>Bacteroidota</taxon>
        <taxon>Bacteroidia</taxon>
        <taxon>Bacteroidales</taxon>
        <taxon>Candidatus Cryptobacteroides</taxon>
    </lineage>
</organism>
<evidence type="ECO:0000259" key="2">
    <source>
        <dbReference type="Pfam" id="PF22827"/>
    </source>
</evidence>
<evidence type="ECO:0000313" key="3">
    <source>
        <dbReference type="EMBL" id="MBO8451578.1"/>
    </source>
</evidence>
<accession>A0A9D9HI33</accession>
<evidence type="ECO:0000313" key="4">
    <source>
        <dbReference type="Proteomes" id="UP000823661"/>
    </source>
</evidence>
<feature type="transmembrane region" description="Helical" evidence="1">
    <location>
        <begin position="44"/>
        <end position="62"/>
    </location>
</feature>
<comment type="caution">
    <text evidence="3">The sequence shown here is derived from an EMBL/GenBank/DDBJ whole genome shotgun (WGS) entry which is preliminary data.</text>
</comment>
<name>A0A9D9HI33_9BACT</name>
<sequence length="169" mass="19257">MKRLNRFIKSPAGKKFYNFAYCWGACLVILGAVFKIAHMPYDSILLMVGLFTEVFIFFISGFDTPDEEYKWEKVFPVLRSGKGDDGKAGDAAAAAEKSYRDSLEQMKSRIDDICKAYDEQSALVKEISDKVKPETFSELMRQTEEMTVLLKGINSRYREMLSSLGQKTE</sequence>
<dbReference type="EMBL" id="JADIMI010000014">
    <property type="protein sequence ID" value="MBO8451578.1"/>
    <property type="molecule type" value="Genomic_DNA"/>
</dbReference>
<protein>
    <submittedName>
        <fullName evidence="3">Gliding motility protein GldL</fullName>
    </submittedName>
</protein>
<reference evidence="3" key="1">
    <citation type="submission" date="2020-10" db="EMBL/GenBank/DDBJ databases">
        <authorList>
            <person name="Gilroy R."/>
        </authorList>
    </citation>
    <scope>NUCLEOTIDE SEQUENCE</scope>
    <source>
        <strain evidence="3">B1-20833</strain>
    </source>
</reference>
<dbReference type="NCBIfam" id="TIGR03513">
    <property type="entry name" value="GldL_gliding"/>
    <property type="match status" value="1"/>
</dbReference>
<keyword evidence="1" id="KW-0472">Membrane</keyword>
<feature type="domain" description="Gliding motility protein GldL-like N-terminal" evidence="2">
    <location>
        <begin position="20"/>
        <end position="79"/>
    </location>
</feature>
<dbReference type="InterPro" id="IPR019852">
    <property type="entry name" value="Motility-assoc_prot_GldL"/>
</dbReference>
<dbReference type="Pfam" id="PF22827">
    <property type="entry name" value="GldL_N"/>
    <property type="match status" value="1"/>
</dbReference>
<keyword evidence="1" id="KW-0812">Transmembrane</keyword>
<feature type="transmembrane region" description="Helical" evidence="1">
    <location>
        <begin position="20"/>
        <end position="38"/>
    </location>
</feature>
<reference evidence="3" key="2">
    <citation type="journal article" date="2021" name="PeerJ">
        <title>Extensive microbial diversity within the chicken gut microbiome revealed by metagenomics and culture.</title>
        <authorList>
            <person name="Gilroy R."/>
            <person name="Ravi A."/>
            <person name="Getino M."/>
            <person name="Pursley I."/>
            <person name="Horton D.L."/>
            <person name="Alikhan N.F."/>
            <person name="Baker D."/>
            <person name="Gharbi K."/>
            <person name="Hall N."/>
            <person name="Watson M."/>
            <person name="Adriaenssens E.M."/>
            <person name="Foster-Nyarko E."/>
            <person name="Jarju S."/>
            <person name="Secka A."/>
            <person name="Antonio M."/>
            <person name="Oren A."/>
            <person name="Chaudhuri R.R."/>
            <person name="La Ragione R."/>
            <person name="Hildebrand F."/>
            <person name="Pallen M.J."/>
        </authorList>
    </citation>
    <scope>NUCLEOTIDE SEQUENCE</scope>
    <source>
        <strain evidence="3">B1-20833</strain>
    </source>
</reference>
<dbReference type="AlphaFoldDB" id="A0A9D9HI33"/>